<evidence type="ECO:0000313" key="1">
    <source>
        <dbReference type="EMBL" id="QDO96597.1"/>
    </source>
</evidence>
<sequence>MTRTQIIIDAPVQVTRHERGRRISIADRLQAAFGAFVTPDRLAAAKPASNDNSHLWPSDSASLADPLALPPDWHGGGDLLALSFLPFDR</sequence>
<name>A0A516GYL6_9PROT</name>
<dbReference type="RefSeq" id="WP_144067578.1">
    <property type="nucleotide sequence ID" value="NZ_CP041636.1"/>
</dbReference>
<accession>A0A516GYL6</accession>
<protein>
    <submittedName>
        <fullName evidence="1">Uncharacterized protein</fullName>
    </submittedName>
</protein>
<dbReference type="EMBL" id="CP041636">
    <property type="protein sequence ID" value="QDO96597.1"/>
    <property type="molecule type" value="Genomic_DNA"/>
</dbReference>
<dbReference type="Proteomes" id="UP000317496">
    <property type="component" value="Chromosome"/>
</dbReference>
<dbReference type="KEGG" id="fer:FNB15_04600"/>
<evidence type="ECO:0000313" key="2">
    <source>
        <dbReference type="Proteomes" id="UP000317496"/>
    </source>
</evidence>
<reference evidence="1 2" key="1">
    <citation type="submission" date="2019-07" db="EMBL/GenBank/DDBJ databases">
        <title>Genome sequencing for Ferrovibrio sp. K5.</title>
        <authorList>
            <person name="Park S.-J."/>
        </authorList>
    </citation>
    <scope>NUCLEOTIDE SEQUENCE [LARGE SCALE GENOMIC DNA]</scope>
    <source>
        <strain evidence="1 2">K5</strain>
    </source>
</reference>
<keyword evidence="2" id="KW-1185">Reference proteome</keyword>
<dbReference type="AlphaFoldDB" id="A0A516GYL6"/>
<proteinExistence type="predicted"/>
<gene>
    <name evidence="1" type="ORF">FNB15_04600</name>
</gene>
<organism evidence="1 2">
    <name type="scientific">Ferrovibrio terrae</name>
    <dbReference type="NCBI Taxonomy" id="2594003"/>
    <lineage>
        <taxon>Bacteria</taxon>
        <taxon>Pseudomonadati</taxon>
        <taxon>Pseudomonadota</taxon>
        <taxon>Alphaproteobacteria</taxon>
        <taxon>Rhodospirillales</taxon>
        <taxon>Rhodospirillaceae</taxon>
        <taxon>Ferrovibrio</taxon>
    </lineage>
</organism>